<gene>
    <name evidence="2" type="ORF">Tci_344194</name>
</gene>
<dbReference type="EMBL" id="BKCJ010125842">
    <property type="protein sequence ID" value="GEX72219.1"/>
    <property type="molecule type" value="Genomic_DNA"/>
</dbReference>
<feature type="region of interest" description="Disordered" evidence="1">
    <location>
        <begin position="52"/>
        <end position="86"/>
    </location>
</feature>
<feature type="region of interest" description="Disordered" evidence="1">
    <location>
        <begin position="182"/>
        <end position="224"/>
    </location>
</feature>
<feature type="region of interest" description="Disordered" evidence="1">
    <location>
        <begin position="293"/>
        <end position="314"/>
    </location>
</feature>
<dbReference type="AlphaFoldDB" id="A0A699H9W7"/>
<evidence type="ECO:0000256" key="1">
    <source>
        <dbReference type="SAM" id="MobiDB-lite"/>
    </source>
</evidence>
<protein>
    <submittedName>
        <fullName evidence="2">Uncharacterized protein</fullName>
    </submittedName>
</protein>
<organism evidence="2">
    <name type="scientific">Tanacetum cinerariifolium</name>
    <name type="common">Dalmatian daisy</name>
    <name type="synonym">Chrysanthemum cinerariifolium</name>
    <dbReference type="NCBI Taxonomy" id="118510"/>
    <lineage>
        <taxon>Eukaryota</taxon>
        <taxon>Viridiplantae</taxon>
        <taxon>Streptophyta</taxon>
        <taxon>Embryophyta</taxon>
        <taxon>Tracheophyta</taxon>
        <taxon>Spermatophyta</taxon>
        <taxon>Magnoliopsida</taxon>
        <taxon>eudicotyledons</taxon>
        <taxon>Gunneridae</taxon>
        <taxon>Pentapetalae</taxon>
        <taxon>asterids</taxon>
        <taxon>campanulids</taxon>
        <taxon>Asterales</taxon>
        <taxon>Asteraceae</taxon>
        <taxon>Asteroideae</taxon>
        <taxon>Anthemideae</taxon>
        <taxon>Anthemidinae</taxon>
        <taxon>Tanacetum</taxon>
    </lineage>
</organism>
<comment type="caution">
    <text evidence="2">The sequence shown here is derived from an EMBL/GenBank/DDBJ whole genome shotgun (WGS) entry which is preliminary data.</text>
</comment>
<evidence type="ECO:0000313" key="2">
    <source>
        <dbReference type="EMBL" id="GEX72219.1"/>
    </source>
</evidence>
<sequence>MKEGYGDREITVYLTQVFSVNNWAVKPNQPEEPSVSNHMLAIYATDTPMVFKPLNPSSNAERVPQGTKPGTKPEHKKPSSSEQSFEMMPQQFPQLKLILENSAPSDFVPLHQDQTKSVSEGLETVLTQSITRKGASSVARQIEEETSSTIKLEDLAKQVSHVQTSFKDLDSPEDDTVIVVDDSDEDEEDEVHATENVETEDTSVPTSSSHSSLPTKLKDLPSKFNEPTKKVKGLKKQVHELEIELPGDLKEILTKLEDFTQTVTIQAKLKTLDALPSLLLNVTKAFNKFVQGSSQSEGEHIKKDKGKKAVSPKDAEEKKEFKKFDFVTESGEHVHLTEEHISAPKKIKEEAKAEAVRREGEMRKKELIDLLGPEVVNKYYNDKLQYDRYCDKMLNRRAKSRITNYDILTRKGPITLKVYKEDDTSEIIHEFKASDLHLGEWREVVTACPNKKGKRWTSIYKQIQERMNYLRTTEAELGIDLDRPLSKQDSLDRLNDLANKKRKHADDIHDFFRANKGLTSALQVLRRLGSIFTLVYAAVQKLKNDSWKELQFSLVDNSKLNVVYLLNRS</sequence>
<accession>A0A699H9W7</accession>
<proteinExistence type="predicted"/>
<name>A0A699H9W7_TANCI</name>
<feature type="compositionally biased region" description="Low complexity" evidence="1">
    <location>
        <begin position="203"/>
        <end position="215"/>
    </location>
</feature>
<reference evidence="2" key="1">
    <citation type="journal article" date="2019" name="Sci. Rep.">
        <title>Draft genome of Tanacetum cinerariifolium, the natural source of mosquito coil.</title>
        <authorList>
            <person name="Yamashiro T."/>
            <person name="Shiraishi A."/>
            <person name="Satake H."/>
            <person name="Nakayama K."/>
        </authorList>
    </citation>
    <scope>NUCLEOTIDE SEQUENCE</scope>
</reference>